<gene>
    <name evidence="1" type="ORF">ZT3D7_G11669</name>
</gene>
<reference evidence="1 2" key="1">
    <citation type="submission" date="2016-06" db="EMBL/GenBank/DDBJ databases">
        <authorList>
            <person name="Kjaerup R.B."/>
            <person name="Dalgaard T.S."/>
            <person name="Juul-Madsen H.R."/>
        </authorList>
    </citation>
    <scope>NUCLEOTIDE SEQUENCE [LARGE SCALE GENOMIC DNA]</scope>
</reference>
<organism evidence="1 2">
    <name type="scientific">Zymoseptoria tritici (strain ST99CH_3D7)</name>
    <dbReference type="NCBI Taxonomy" id="1276538"/>
    <lineage>
        <taxon>Eukaryota</taxon>
        <taxon>Fungi</taxon>
        <taxon>Dikarya</taxon>
        <taxon>Ascomycota</taxon>
        <taxon>Pezizomycotina</taxon>
        <taxon>Dothideomycetes</taxon>
        <taxon>Dothideomycetidae</taxon>
        <taxon>Mycosphaerellales</taxon>
        <taxon>Mycosphaerellaceae</taxon>
        <taxon>Zymoseptoria</taxon>
    </lineage>
</organism>
<dbReference type="Proteomes" id="UP000215127">
    <property type="component" value="Chromosome 19"/>
</dbReference>
<dbReference type="AlphaFoldDB" id="A0A1X7SA06"/>
<accession>A0A1X7SA06</accession>
<dbReference type="EMBL" id="LT853707">
    <property type="protein sequence ID" value="SMQ56514.1"/>
    <property type="molecule type" value="Genomic_DNA"/>
</dbReference>
<sequence>MVILSLLRKHHQMAALPRSVRLPKMTTAPLPRTAMPRTIYATLGLNGSDIARWKDKRTGAHTSSYSSIGCSTSSCSSRPTFASRFRTWPVIAG</sequence>
<evidence type="ECO:0000313" key="2">
    <source>
        <dbReference type="Proteomes" id="UP000215127"/>
    </source>
</evidence>
<protein>
    <submittedName>
        <fullName evidence="1">Uncharacterized protein</fullName>
    </submittedName>
</protein>
<evidence type="ECO:0000313" key="1">
    <source>
        <dbReference type="EMBL" id="SMQ56514.1"/>
    </source>
</evidence>
<keyword evidence="2" id="KW-1185">Reference proteome</keyword>
<name>A0A1X7SA06_ZYMT9</name>
<proteinExistence type="predicted"/>